<sequence>MARTYRLGRESFATKDLARQRVSAILNAGPIGSEVTGLDVLILYDLLALRTDKQAELQGRSVQGFVRGIQPGDMKRTRCFWAVLDNETRIHFSVYKALRLLEPDSQHAAG</sequence>
<organism evidence="1 2">
    <name type="scientific">Devosia albogilva</name>
    <dbReference type="NCBI Taxonomy" id="429726"/>
    <lineage>
        <taxon>Bacteria</taxon>
        <taxon>Pseudomonadati</taxon>
        <taxon>Pseudomonadota</taxon>
        <taxon>Alphaproteobacteria</taxon>
        <taxon>Hyphomicrobiales</taxon>
        <taxon>Devosiaceae</taxon>
        <taxon>Devosia</taxon>
    </lineage>
</organism>
<dbReference type="Pfam" id="PF11523">
    <property type="entry name" value="DUF3223"/>
    <property type="match status" value="1"/>
</dbReference>
<reference evidence="2" key="1">
    <citation type="journal article" date="2019" name="Int. J. Syst. Evol. Microbiol.">
        <title>The Global Catalogue of Microorganisms (GCM) 10K type strain sequencing project: providing services to taxonomists for standard genome sequencing and annotation.</title>
        <authorList>
            <consortium name="The Broad Institute Genomics Platform"/>
            <consortium name="The Broad Institute Genome Sequencing Center for Infectious Disease"/>
            <person name="Wu L."/>
            <person name="Ma J."/>
        </authorList>
    </citation>
    <scope>NUCLEOTIDE SEQUENCE [LARGE SCALE GENOMIC DNA]</scope>
    <source>
        <strain evidence="2">CCM 7427</strain>
    </source>
</reference>
<evidence type="ECO:0000313" key="2">
    <source>
        <dbReference type="Proteomes" id="UP001597521"/>
    </source>
</evidence>
<gene>
    <name evidence="1" type="ORF">ACFSX5_10550</name>
</gene>
<dbReference type="Gene3D" id="3.10.450.40">
    <property type="match status" value="1"/>
</dbReference>
<protein>
    <submittedName>
        <fullName evidence="1">DUF3223 domain-containing protein</fullName>
    </submittedName>
</protein>
<dbReference type="RefSeq" id="WP_386833340.1">
    <property type="nucleotide sequence ID" value="NZ_JBHUNP010000001.1"/>
</dbReference>
<evidence type="ECO:0000313" key="1">
    <source>
        <dbReference type="EMBL" id="MFD2648230.1"/>
    </source>
</evidence>
<dbReference type="EMBL" id="JBHUNP010000001">
    <property type="protein sequence ID" value="MFD2648230.1"/>
    <property type="molecule type" value="Genomic_DNA"/>
</dbReference>
<accession>A0ABW5QKJ4</accession>
<name>A0ABW5QKJ4_9HYPH</name>
<comment type="caution">
    <text evidence="1">The sequence shown here is derived from an EMBL/GenBank/DDBJ whole genome shotgun (WGS) entry which is preliminary data.</text>
</comment>
<dbReference type="Proteomes" id="UP001597521">
    <property type="component" value="Unassembled WGS sequence"/>
</dbReference>
<proteinExistence type="predicted"/>
<keyword evidence="2" id="KW-1185">Reference proteome</keyword>